<dbReference type="SMART" id="SM01349">
    <property type="entry name" value="TOG"/>
    <property type="match status" value="2"/>
</dbReference>
<dbReference type="InterPro" id="IPR034085">
    <property type="entry name" value="TOG"/>
</dbReference>
<evidence type="ECO:0000313" key="6">
    <source>
        <dbReference type="EMBL" id="KAI3427088.1"/>
    </source>
</evidence>
<evidence type="ECO:0000259" key="5">
    <source>
        <dbReference type="SMART" id="SM01349"/>
    </source>
</evidence>
<feature type="repeat" description="HEAT" evidence="3">
    <location>
        <begin position="2264"/>
        <end position="2303"/>
    </location>
</feature>
<dbReference type="Gene3D" id="1.25.10.10">
    <property type="entry name" value="Leucine-rich Repeat Variant"/>
    <property type="match status" value="7"/>
</dbReference>
<dbReference type="GO" id="GO:0034198">
    <property type="term" value="P:cellular response to amino acid starvation"/>
    <property type="evidence" value="ECO:0007669"/>
    <property type="project" value="TreeGrafter"/>
</dbReference>
<dbReference type="InterPro" id="IPR021133">
    <property type="entry name" value="HEAT_type_2"/>
</dbReference>
<dbReference type="PROSITE" id="PS50077">
    <property type="entry name" value="HEAT_REPEAT"/>
    <property type="match status" value="3"/>
</dbReference>
<dbReference type="Pfam" id="PF23271">
    <property type="entry name" value="HEAT_GCN1"/>
    <property type="match status" value="2"/>
</dbReference>
<evidence type="ECO:0000256" key="1">
    <source>
        <dbReference type="ARBA" id="ARBA00007366"/>
    </source>
</evidence>
<evidence type="ECO:0000256" key="3">
    <source>
        <dbReference type="PROSITE-ProRule" id="PRU00103"/>
    </source>
</evidence>
<evidence type="ECO:0000313" key="7">
    <source>
        <dbReference type="Proteomes" id="UP001055712"/>
    </source>
</evidence>
<name>A0A9D4TJA2_CHLVU</name>
<dbReference type="OrthoDB" id="5148094at2759"/>
<keyword evidence="2" id="KW-0677">Repeat</keyword>
<dbReference type="InterPro" id="IPR056810">
    <property type="entry name" value="GNC1-like_N"/>
</dbReference>
<protein>
    <recommendedName>
        <fullName evidence="5">TOG domain-containing protein</fullName>
    </recommendedName>
</protein>
<feature type="region of interest" description="Disordered" evidence="4">
    <location>
        <begin position="781"/>
        <end position="808"/>
    </location>
</feature>
<feature type="domain" description="TOG" evidence="5">
    <location>
        <begin position="2256"/>
        <end position="2493"/>
    </location>
</feature>
<feature type="region of interest" description="Disordered" evidence="4">
    <location>
        <begin position="821"/>
        <end position="851"/>
    </location>
</feature>
<dbReference type="Pfam" id="PF24987">
    <property type="entry name" value="HEAT_EF3_N"/>
    <property type="match status" value="1"/>
</dbReference>
<dbReference type="Pfam" id="PF24993">
    <property type="entry name" value="GNC1_N"/>
    <property type="match status" value="1"/>
</dbReference>
<dbReference type="GO" id="GO:0019887">
    <property type="term" value="F:protein kinase regulator activity"/>
    <property type="evidence" value="ECO:0007669"/>
    <property type="project" value="TreeGrafter"/>
</dbReference>
<evidence type="ECO:0000256" key="2">
    <source>
        <dbReference type="ARBA" id="ARBA00022737"/>
    </source>
</evidence>
<reference evidence="6" key="1">
    <citation type="journal article" date="2019" name="Plant J.">
        <title>Chlorella vulgaris genome assembly and annotation reveals the molecular basis for metabolic acclimation to high light conditions.</title>
        <authorList>
            <person name="Cecchin M."/>
            <person name="Marcolungo L."/>
            <person name="Rossato M."/>
            <person name="Girolomoni L."/>
            <person name="Cosentino E."/>
            <person name="Cuine S."/>
            <person name="Li-Beisson Y."/>
            <person name="Delledonne M."/>
            <person name="Ballottari M."/>
        </authorList>
    </citation>
    <scope>NUCLEOTIDE SEQUENCE</scope>
    <source>
        <strain evidence="6">211/11P</strain>
    </source>
</reference>
<dbReference type="PANTHER" id="PTHR23346">
    <property type="entry name" value="TRANSLATIONAL ACTIVATOR GCN1-RELATED"/>
    <property type="match status" value="1"/>
</dbReference>
<dbReference type="GO" id="GO:0005829">
    <property type="term" value="C:cytosol"/>
    <property type="evidence" value="ECO:0007669"/>
    <property type="project" value="TreeGrafter"/>
</dbReference>
<accession>A0A9D4TJA2</accession>
<dbReference type="EMBL" id="SIDB01000010">
    <property type="protein sequence ID" value="KAI3427088.1"/>
    <property type="molecule type" value="Genomic_DNA"/>
</dbReference>
<dbReference type="Pfam" id="PF25786">
    <property type="entry name" value="HEAT_GCN1_C"/>
    <property type="match status" value="1"/>
</dbReference>
<gene>
    <name evidence="6" type="ORF">D9Q98_007027</name>
</gene>
<dbReference type="Proteomes" id="UP001055712">
    <property type="component" value="Unassembled WGS sequence"/>
</dbReference>
<keyword evidence="7" id="KW-1185">Reference proteome</keyword>
<dbReference type="PANTHER" id="PTHR23346:SF7">
    <property type="entry name" value="STALLED RIBOSOME SENSOR GCN1"/>
    <property type="match status" value="1"/>
</dbReference>
<evidence type="ECO:0000256" key="4">
    <source>
        <dbReference type="SAM" id="MobiDB-lite"/>
    </source>
</evidence>
<dbReference type="SUPFAM" id="SSF48371">
    <property type="entry name" value="ARM repeat"/>
    <property type="match status" value="4"/>
</dbReference>
<proteinExistence type="inferred from homology"/>
<comment type="similarity">
    <text evidence="1">Belongs to the GCN1 family.</text>
</comment>
<reference evidence="6" key="2">
    <citation type="submission" date="2020-11" db="EMBL/GenBank/DDBJ databases">
        <authorList>
            <person name="Cecchin M."/>
            <person name="Marcolungo L."/>
            <person name="Rossato M."/>
            <person name="Girolomoni L."/>
            <person name="Cosentino E."/>
            <person name="Cuine S."/>
            <person name="Li-Beisson Y."/>
            <person name="Delledonne M."/>
            <person name="Ballottari M."/>
        </authorList>
    </citation>
    <scope>NUCLEOTIDE SEQUENCE</scope>
    <source>
        <strain evidence="6">211/11P</strain>
        <tissue evidence="6">Whole cell</tissue>
    </source>
</reference>
<feature type="compositionally biased region" description="Low complexity" evidence="4">
    <location>
        <begin position="821"/>
        <end position="833"/>
    </location>
</feature>
<sequence length="2669" mass="275808">MDEALDAVLELGPSASAAEKTAAWADLAAAARSGAAELPGLELAQLVVKTLPEFTDAGSQQAVQQLVDAAVQQDAFLKALAGGIVKQEKAKLRPHEARALVSWSTSVLRELDVAATKKAVGKLIECQAAFLEALAAEGDEEWAAGAAAVVPLLREKPELAAEVEALAKSKASGALARVLLAAAAAPLEAAEEEEARTDSQQRRQQLVAVLLPVYCEKVLSAKERGAPAALTCWAAVATAANEEQVTGTLLPTVVRMTKRNPEPALAAAAPLLAALTFDLSSHVAELWPALLQQSRHAKEPVRQLAAQCTAAMSRHISDSSVVGGQLAEACAVLDGTAAGKIKAVTERASLAAIVASLAGLLGRGPSVARVAAQAADFICSYYKEELNEDVKAALAGALGAWLPRCAGMPDAALARLTESFKEKDALRRAHLRALAAALRLNPKARGQAAALAAPLGKLVLEGCVKAAARLDGLLALTAAAYIAAADLKADEALAGDKVWAAACAADSTLLAPGTAARLAAEDAGAAAEVAEVLLTQHCHRLGGEASPAAAAAARTIALLLLHQAAAPRAAAAAAAETVSAASVELAATLVAGLQHWASNPSATEVAAVLGDASPQLRFAAAAAAVAPAQGAVQPSASLVGSLLLLAHHPTVAGGNGGSSDAWAAVARTLGPLPAILAAAPDQVAATLVSSTAVGAACPEPAQQAAACGALRAAMAVAGEALFPAVMAALQPLLSTSAHDALSARDFKTFFTSPDKLSFESEDGTIMAEEIFQRQLLSYRPIPPPTQLPDCPEEQQPGHRHAAASPAAATAAPAAAAAAAARPNGAAKAAPPSRGAGGRANGGRGGGAGKNNAAAEARVKQLAAEAEVRSKVARVGAELARALAALAAAASGDRAFTSTKLDVLRPLVLPLLTSPLVGATAAFDCCRQLAACLPGQLAAAALPVTCSLRLIELTEQEGSAAQWQPLAHRQCVAEAVSALQAATGGKPGADGAQPLAAMRKALPGPAYMFCFPILRAVMSCPEPTPLHEAALGVVALHVGPSASVSKVESFKLLYHVLEIIPAYRDRVQPLLRMLCSSTSCDDVPGFTAGLRGLVAGPPHVRGAALQALDHCPAINDGTVPQEDAVLTLMWLARCDTSEANAEVAQGLWEEAGCELGPGFVPALMEHLSSQHADVRAAAASALAEGLELYPEAVVEALAGTLALYDHPGSAQASLAARAGAAAALKALAPSLTADQLPQTLDFLLSRGLADGSAAIRDGMIAAGVAVVNAHGQENPEAMLPLFDAYLDKKAELAGLSESQYDNVRGGAVVFLGTLARHMNPQSPKVRAIVGTLMEVLTTPSESVQRGVSDCLPPLMQALQADTAFVAETVQTLLQRCLKGAGYGDRRGAAYGLAGAVRGLGLSSLRGLGIMDALKAAVEDKGSVEAREGSLLAFECLSDKLGRLFEPYVIQILPMLLICFGDSSQAVRDAADGAARAIMGQLTGQGVKLVLPALLRGVEDKVWRTKQGSIQLLGAMAHCAPKQLGSCLPVVVPRLGQVLADPHPKVAAAAKTALTEVGSVIRNPQVASLVPVLLAAIADPAANNKQCLDTLLATVFVNTVDAPSLALIIPVVHRGLRDRSGDLKKRAARIVGNLCTLANDPRDMAPYVTLLLPELKAALVDPLPEVRATAAKAMGSLVKDMGEEGLGGVVPWLLERMRSESSAVERSGAAQGLAEVLAVQGPEQVSELMPGIIAGCRARNSAVREGHLTLFKYLPICMPDAFVEHLAQALTCILDGLADEAEGVRDAALSSGRVAVELYAESALPLVLPAVEAGILSPNWRIRQSSVELLGDLLFKVAGTTGRIQQNLHDEEEEGISVEAHGKAIVDAMGLKKRNHVLATVYCARSDVAYSVRTAALHVWKTVVTNTPKTLGELLPALMGIVIESLADPGEDRRQMAGRCLGELVRKMGDRILAQIIPILRQGMASPEATTRQGVCNGLKEVMENATRTQLADHLADLLLPIQGALCDDDPGVRAAAGGVFNVLFKSGGGSAMDSVIPALLSGLESDKHSAQALEGLRVVLGVRPQLLSVMVPRLIKPPASATNLRALGALADVAGAAIHAHLAALMPPLLALASSHPDVSPAAAAAHQAVAAVALSVQEDGLYLLMQELQRGLEEPARRRGAATVLTLLCRSSRLDFQEHVAALITALVPLLTVEDPDTLAACWEALGAVTGSVPKEMQPSFVRCLKDAVVSARDREKRQRTKAGRSTRELLVPGFCLPKALSPVLPIYLQGVLQGSSAELRELAAEGLGELVEVTGQEALKPFVVQITGPLIRIIGDRFPWQIKAAILHTLGLLISKAGAGLKPFVPQLQTTFVKCLSDPQREVRQRAAHNLGDLARLSMRVDQLVSDLSTGARTAEPAIQEAYLRALHGALLSSGDRLSPETISKVGAALKAVTSAAGEDEDLRSAAAGAAGAFAKHCSPAELVAVLEAGPLGVGSGKLAERIGSAQTAAAVARHAAARLEEQGLLPRFVEAVIKAARDPSPNVKAAAARAIGRLLLAQIAEAEGGAPQSLPPLLSSVVALLGMDQDSEVQRTMMSVLRRVAVAAPQALTPHWKDIIPSICAVVQGTAGPTKLAAERTLARLFGLERSLEPALAWVPSGGPLARTILQEVYLRRLSKMPVEEEDDGLL</sequence>
<feature type="repeat" description="HEAT" evidence="3">
    <location>
        <begin position="1158"/>
        <end position="1196"/>
    </location>
</feature>
<comment type="caution">
    <text evidence="6">The sequence shown here is derived from an EMBL/GenBank/DDBJ whole genome shotgun (WGS) entry which is preliminary data.</text>
</comment>
<dbReference type="Pfam" id="PF24984">
    <property type="entry name" value="HEAT_EF3_GNC1"/>
    <property type="match status" value="1"/>
</dbReference>
<organism evidence="6 7">
    <name type="scientific">Chlorella vulgaris</name>
    <name type="common">Green alga</name>
    <dbReference type="NCBI Taxonomy" id="3077"/>
    <lineage>
        <taxon>Eukaryota</taxon>
        <taxon>Viridiplantae</taxon>
        <taxon>Chlorophyta</taxon>
        <taxon>core chlorophytes</taxon>
        <taxon>Trebouxiophyceae</taxon>
        <taxon>Chlorellales</taxon>
        <taxon>Chlorellaceae</taxon>
        <taxon>Chlorella clade</taxon>
        <taxon>Chlorella</taxon>
    </lineage>
</organism>
<feature type="compositionally biased region" description="Gly residues" evidence="4">
    <location>
        <begin position="834"/>
        <end position="848"/>
    </location>
</feature>
<dbReference type="InterPro" id="IPR016024">
    <property type="entry name" value="ARM-type_fold"/>
</dbReference>
<dbReference type="GO" id="GO:0006417">
    <property type="term" value="P:regulation of translation"/>
    <property type="evidence" value="ECO:0007669"/>
    <property type="project" value="TreeGrafter"/>
</dbReference>
<dbReference type="InterPro" id="IPR011989">
    <property type="entry name" value="ARM-like"/>
</dbReference>
<dbReference type="InterPro" id="IPR057546">
    <property type="entry name" value="HEAT_GCN1"/>
</dbReference>
<feature type="domain" description="TOG" evidence="5">
    <location>
        <begin position="1354"/>
        <end position="1588"/>
    </location>
</feature>
<feature type="repeat" description="HEAT" evidence="3">
    <location>
        <begin position="1649"/>
        <end position="1684"/>
    </location>
</feature>